<evidence type="ECO:0000256" key="3">
    <source>
        <dbReference type="ARBA" id="ARBA00023125"/>
    </source>
</evidence>
<organism evidence="8 9">
    <name type="scientific">Penicillium bovifimosum</name>
    <dbReference type="NCBI Taxonomy" id="126998"/>
    <lineage>
        <taxon>Eukaryota</taxon>
        <taxon>Fungi</taxon>
        <taxon>Dikarya</taxon>
        <taxon>Ascomycota</taxon>
        <taxon>Pezizomycotina</taxon>
        <taxon>Eurotiomycetes</taxon>
        <taxon>Eurotiomycetidae</taxon>
        <taxon>Eurotiales</taxon>
        <taxon>Aspergillaceae</taxon>
        <taxon>Penicillium</taxon>
    </lineage>
</organism>
<dbReference type="Pfam" id="PF00172">
    <property type="entry name" value="Zn_clus"/>
    <property type="match status" value="1"/>
</dbReference>
<gene>
    <name evidence="8" type="ORF">N7515_005008</name>
</gene>
<feature type="region of interest" description="Disordered" evidence="6">
    <location>
        <begin position="133"/>
        <end position="169"/>
    </location>
</feature>
<evidence type="ECO:0000259" key="7">
    <source>
        <dbReference type="PROSITE" id="PS50048"/>
    </source>
</evidence>
<dbReference type="InterPro" id="IPR036864">
    <property type="entry name" value="Zn2-C6_fun-type_DNA-bd_sf"/>
</dbReference>
<dbReference type="InterPro" id="IPR050613">
    <property type="entry name" value="Sec_Metabolite_Reg"/>
</dbReference>
<feature type="region of interest" description="Disordered" evidence="6">
    <location>
        <begin position="344"/>
        <end position="445"/>
    </location>
</feature>
<dbReference type="GO" id="GO:0003677">
    <property type="term" value="F:DNA binding"/>
    <property type="evidence" value="ECO:0007669"/>
    <property type="project" value="UniProtKB-KW"/>
</dbReference>
<feature type="compositionally biased region" description="Polar residues" evidence="6">
    <location>
        <begin position="344"/>
        <end position="361"/>
    </location>
</feature>
<name>A0A9W9H1C2_9EURO</name>
<evidence type="ECO:0000313" key="8">
    <source>
        <dbReference type="EMBL" id="KAJ5135730.1"/>
    </source>
</evidence>
<keyword evidence="4" id="KW-0804">Transcription</keyword>
<keyword evidence="3" id="KW-0238">DNA-binding</keyword>
<dbReference type="GO" id="GO:0000981">
    <property type="term" value="F:DNA-binding transcription factor activity, RNA polymerase II-specific"/>
    <property type="evidence" value="ECO:0007669"/>
    <property type="project" value="InterPro"/>
</dbReference>
<proteinExistence type="predicted"/>
<dbReference type="CDD" id="cd00067">
    <property type="entry name" value="GAL4"/>
    <property type="match status" value="1"/>
</dbReference>
<sequence>MADQSPTAIGVQLPRWLMSPPCKICRRRHTRCDRARPVCGRCVEVGMGDSCYYPAAESPGGERDDTPNRLTPKSGAPFSGPMFNDGLVAPATGDKRKRVTDSSVEQSEFTDGVVGSCINDDSSVSQVQELRLPQQPLAKRQKMSENDSENATALARDQKSVSPDSPEDEIELRCNLTTEINDNSAQNHDVTLSKSKAERSGNDAACLQAHDQWAELEVDDLIEQTASKLRAKGRCSSAILSRFENFLYGPLMSTEERRTQERVICAEECFTSAASSPPTTESHIRTQLHRLKTVILDPAAYGLDEKCPHLESLREGLIAAITVNVALPRPLYTKLLEFLDPTGVITNTSTHGEVRKVTTSNSKRKVPSTAISPSSSSHTTPARPSRPSLDLNNPRGENMASHFLKSTPTIQRETKTHESASRSANPGTSVAMGSMPAAPAPKSSASDSINATALVSASSSSNQFSSEFTKRLFKIFRTKQAPMLPVLDLKELQVAFDLAMDQGQFGPQVIDPTVGLCLAIACHLTRDKELWRPRDWYDPAISKINAAQDSNSSLEFFHREILRAEYLHLVGDLGTAWEIVCIAIVKAQSRLMQGVDGGDLAVDQQSLEQVRLIWHLLSTKRASLAFQLGIYQQSGAGTLILETPLPKRSHIEGKFETHSISSHSQVHASSAFFLACTSLYTFSDDLITVEHDLRVTRNECPMKWLSIVDLSDFQDLQRKLSSWERGLPACFEWKESEIELGMEKNPQIRRMRLIIHLRHLYFLLREYRPFFILNLRLSIECNCELAPHVPGVHLHAVNAEPILALLHSNAIKCITAAQMIVKALAGSFVKEHDDDAKCENLGYLHAAALVLVAALGMWQRLTQHGNTSRSATTLVEQFRQAEKLMRNYEECCVMAPKLKQRIRRCRDFLGVLESQSNPGSSRQARIIMDDSLRFDPLVWRRIYDRLGLETPFWRFPDPPLPSGSTVVGRRLTFGWLESLPVDIDLKPTQTLLSS</sequence>
<dbReference type="RefSeq" id="XP_056522702.1">
    <property type="nucleotide sequence ID" value="XM_056665752.1"/>
</dbReference>
<reference evidence="8" key="2">
    <citation type="journal article" date="2023" name="IMA Fungus">
        <title>Comparative genomic study of the Penicillium genus elucidates a diverse pangenome and 15 lateral gene transfer events.</title>
        <authorList>
            <person name="Petersen C."/>
            <person name="Sorensen T."/>
            <person name="Nielsen M.R."/>
            <person name="Sondergaard T.E."/>
            <person name="Sorensen J.L."/>
            <person name="Fitzpatrick D.A."/>
            <person name="Frisvad J.C."/>
            <person name="Nielsen K.L."/>
        </authorList>
    </citation>
    <scope>NUCLEOTIDE SEQUENCE</scope>
    <source>
        <strain evidence="8">IBT 22155</strain>
    </source>
</reference>
<feature type="region of interest" description="Disordered" evidence="6">
    <location>
        <begin position="57"/>
        <end position="107"/>
    </location>
</feature>
<dbReference type="PANTHER" id="PTHR31001:SF89">
    <property type="entry name" value="ZN(2)-C6 FUNGAL-TYPE DOMAIN-CONTAINING PROTEIN"/>
    <property type="match status" value="1"/>
</dbReference>
<dbReference type="SMART" id="SM00066">
    <property type="entry name" value="GAL4"/>
    <property type="match status" value="1"/>
</dbReference>
<dbReference type="EMBL" id="JAPQKL010000004">
    <property type="protein sequence ID" value="KAJ5135730.1"/>
    <property type="molecule type" value="Genomic_DNA"/>
</dbReference>
<evidence type="ECO:0000256" key="6">
    <source>
        <dbReference type="SAM" id="MobiDB-lite"/>
    </source>
</evidence>
<dbReference type="Proteomes" id="UP001149079">
    <property type="component" value="Unassembled WGS sequence"/>
</dbReference>
<dbReference type="Gene3D" id="4.10.240.10">
    <property type="entry name" value="Zn(2)-C6 fungal-type DNA-binding domain"/>
    <property type="match status" value="1"/>
</dbReference>
<dbReference type="CDD" id="cd12148">
    <property type="entry name" value="fungal_TF_MHR"/>
    <property type="match status" value="1"/>
</dbReference>
<feature type="domain" description="Zn(2)-C6 fungal-type" evidence="7">
    <location>
        <begin position="21"/>
        <end position="53"/>
    </location>
</feature>
<dbReference type="GO" id="GO:0008270">
    <property type="term" value="F:zinc ion binding"/>
    <property type="evidence" value="ECO:0007669"/>
    <property type="project" value="InterPro"/>
</dbReference>
<evidence type="ECO:0000256" key="4">
    <source>
        <dbReference type="ARBA" id="ARBA00023163"/>
    </source>
</evidence>
<feature type="compositionally biased region" description="Low complexity" evidence="6">
    <location>
        <begin position="367"/>
        <end position="388"/>
    </location>
</feature>
<dbReference type="AlphaFoldDB" id="A0A9W9H1C2"/>
<feature type="compositionally biased region" description="Low complexity" evidence="6">
    <location>
        <begin position="429"/>
        <end position="445"/>
    </location>
</feature>
<accession>A0A9W9H1C2</accession>
<reference evidence="8" key="1">
    <citation type="submission" date="2022-11" db="EMBL/GenBank/DDBJ databases">
        <authorList>
            <person name="Petersen C."/>
        </authorList>
    </citation>
    <scope>NUCLEOTIDE SEQUENCE</scope>
    <source>
        <strain evidence="8">IBT 22155</strain>
    </source>
</reference>
<dbReference type="InterPro" id="IPR001138">
    <property type="entry name" value="Zn2Cys6_DnaBD"/>
</dbReference>
<keyword evidence="9" id="KW-1185">Reference proteome</keyword>
<keyword evidence="5" id="KW-0539">Nucleus</keyword>
<dbReference type="PROSITE" id="PS50048">
    <property type="entry name" value="ZN2_CY6_FUNGAL_2"/>
    <property type="match status" value="1"/>
</dbReference>
<comment type="caution">
    <text evidence="8">The sequence shown here is derived from an EMBL/GenBank/DDBJ whole genome shotgun (WGS) entry which is preliminary data.</text>
</comment>
<dbReference type="GO" id="GO:0005634">
    <property type="term" value="C:nucleus"/>
    <property type="evidence" value="ECO:0007669"/>
    <property type="project" value="UniProtKB-SubCell"/>
</dbReference>
<protein>
    <submittedName>
        <fullName evidence="8">Transcriptional regulator family: Fungal Specific TF</fullName>
    </submittedName>
</protein>
<dbReference type="SUPFAM" id="SSF57701">
    <property type="entry name" value="Zn2/Cys6 DNA-binding domain"/>
    <property type="match status" value="1"/>
</dbReference>
<dbReference type="OrthoDB" id="424974at2759"/>
<evidence type="ECO:0000313" key="9">
    <source>
        <dbReference type="Proteomes" id="UP001149079"/>
    </source>
</evidence>
<evidence type="ECO:0000256" key="1">
    <source>
        <dbReference type="ARBA" id="ARBA00004123"/>
    </source>
</evidence>
<comment type="subcellular location">
    <subcellularLocation>
        <location evidence="1">Nucleus</location>
    </subcellularLocation>
</comment>
<dbReference type="PANTHER" id="PTHR31001">
    <property type="entry name" value="UNCHARACTERIZED TRANSCRIPTIONAL REGULATORY PROTEIN"/>
    <property type="match status" value="1"/>
</dbReference>
<dbReference type="PROSITE" id="PS00463">
    <property type="entry name" value="ZN2_CY6_FUNGAL_1"/>
    <property type="match status" value="1"/>
</dbReference>
<evidence type="ECO:0000256" key="5">
    <source>
        <dbReference type="ARBA" id="ARBA00023242"/>
    </source>
</evidence>
<keyword evidence="2" id="KW-0805">Transcription regulation</keyword>
<dbReference type="GeneID" id="81404922"/>
<evidence type="ECO:0000256" key="2">
    <source>
        <dbReference type="ARBA" id="ARBA00023015"/>
    </source>
</evidence>